<evidence type="ECO:0000313" key="2">
    <source>
        <dbReference type="Proteomes" id="UP000828941"/>
    </source>
</evidence>
<organism evidence="1 2">
    <name type="scientific">Bauhinia variegata</name>
    <name type="common">Purple orchid tree</name>
    <name type="synonym">Phanera variegata</name>
    <dbReference type="NCBI Taxonomy" id="167791"/>
    <lineage>
        <taxon>Eukaryota</taxon>
        <taxon>Viridiplantae</taxon>
        <taxon>Streptophyta</taxon>
        <taxon>Embryophyta</taxon>
        <taxon>Tracheophyta</taxon>
        <taxon>Spermatophyta</taxon>
        <taxon>Magnoliopsida</taxon>
        <taxon>eudicotyledons</taxon>
        <taxon>Gunneridae</taxon>
        <taxon>Pentapetalae</taxon>
        <taxon>rosids</taxon>
        <taxon>fabids</taxon>
        <taxon>Fabales</taxon>
        <taxon>Fabaceae</taxon>
        <taxon>Cercidoideae</taxon>
        <taxon>Cercideae</taxon>
        <taxon>Bauhiniinae</taxon>
        <taxon>Bauhinia</taxon>
    </lineage>
</organism>
<sequence>MREKEAKESQADMGSLQHLEALSKIFSPINVEEKGLLYVDLAIEGKTTTTMIYTRATHNFIDAQEAKQLGIKYKQRSGTIKAVNSEVKPIMGIAEAVKVKIGDWQGELDFTIIPMENFKVVLGLEFFCKSYTFLILAVNSLVILDAKTIHVIPLRCMEKAKPMQFKKGLRKDECYVATLRELTNEGNTTYHKESLPSCILEVLDEDRDVMPIKLPKKLPPRREVDHQIELEPSAKPPAMAPYQMAPSELAKLRG</sequence>
<dbReference type="Proteomes" id="UP000828941">
    <property type="component" value="Chromosome 6"/>
</dbReference>
<accession>A0ACB9NFE4</accession>
<protein>
    <submittedName>
        <fullName evidence="1">Uncharacterized protein</fullName>
    </submittedName>
</protein>
<keyword evidence="2" id="KW-1185">Reference proteome</keyword>
<evidence type="ECO:0000313" key="1">
    <source>
        <dbReference type="EMBL" id="KAI4334652.1"/>
    </source>
</evidence>
<proteinExistence type="predicted"/>
<dbReference type="EMBL" id="CM039431">
    <property type="protein sequence ID" value="KAI4334652.1"/>
    <property type="molecule type" value="Genomic_DNA"/>
</dbReference>
<comment type="caution">
    <text evidence="1">The sequence shown here is derived from an EMBL/GenBank/DDBJ whole genome shotgun (WGS) entry which is preliminary data.</text>
</comment>
<reference evidence="1 2" key="1">
    <citation type="journal article" date="2022" name="DNA Res.">
        <title>Chromosomal-level genome assembly of the orchid tree Bauhinia variegata (Leguminosae; Cercidoideae) supports the allotetraploid origin hypothesis of Bauhinia.</title>
        <authorList>
            <person name="Zhong Y."/>
            <person name="Chen Y."/>
            <person name="Zheng D."/>
            <person name="Pang J."/>
            <person name="Liu Y."/>
            <person name="Luo S."/>
            <person name="Meng S."/>
            <person name="Qian L."/>
            <person name="Wei D."/>
            <person name="Dai S."/>
            <person name="Zhou R."/>
        </authorList>
    </citation>
    <scope>NUCLEOTIDE SEQUENCE [LARGE SCALE GENOMIC DNA]</scope>
    <source>
        <strain evidence="1">BV-YZ2020</strain>
    </source>
</reference>
<gene>
    <name evidence="1" type="ORF">L6164_013370</name>
</gene>
<name>A0ACB9NFE4_BAUVA</name>